<proteinExistence type="predicted"/>
<keyword evidence="2" id="KW-1185">Reference proteome</keyword>
<name>A0A2I6PIC1_9CAUD</name>
<dbReference type="EMBL" id="MG596800">
    <property type="protein sequence ID" value="AUM59757.1"/>
    <property type="molecule type" value="Genomic_DNA"/>
</dbReference>
<dbReference type="GeneID" id="55606460"/>
<organism evidence="1 2">
    <name type="scientific">Pseudomonas phage PMBT14</name>
    <dbReference type="NCBI Taxonomy" id="2059855"/>
    <lineage>
        <taxon>Viruses</taxon>
        <taxon>Duplodnaviria</taxon>
        <taxon>Heunggongvirae</taxon>
        <taxon>Uroviricota</taxon>
        <taxon>Caudoviricetes</taxon>
        <taxon>Knuthellervirus</taxon>
        <taxon>Knuthellervirus PMBT14</taxon>
    </lineage>
</organism>
<dbReference type="KEGG" id="vg:55606460"/>
<dbReference type="RefSeq" id="YP_009836221.1">
    <property type="nucleotide sequence ID" value="NC_048687.1"/>
</dbReference>
<evidence type="ECO:0000313" key="1">
    <source>
        <dbReference type="EMBL" id="AUM59757.1"/>
    </source>
</evidence>
<reference evidence="1 2" key="1">
    <citation type="journal article" date="2018" name="Arch. Virol.">
        <title>Genome sequence of the novel virulent bacteriophage PMBT14 with lytic activity against Pseudomonas fluorescens DSM 50090(R).</title>
        <authorList>
            <person name="Koberg S."/>
            <person name="Gieschler S."/>
            <person name="Brinks E."/>
            <person name="Wenning M."/>
            <person name="Neve H."/>
            <person name="Franz C.M."/>
        </authorList>
    </citation>
    <scope>NUCLEOTIDE SEQUENCE [LARGE SCALE GENOMIC DNA]</scope>
</reference>
<protein>
    <submittedName>
        <fullName evidence="1">Uncharacterized protein</fullName>
    </submittedName>
</protein>
<evidence type="ECO:0000313" key="2">
    <source>
        <dbReference type="Proteomes" id="UP000240618"/>
    </source>
</evidence>
<dbReference type="Proteomes" id="UP000240618">
    <property type="component" value="Segment"/>
</dbReference>
<accession>A0A2I6PIC1</accession>
<sequence>MRNYLVLTTASITDTVLVFSPAFGEMMRVHAKVRARNLDQAHLAYLASGAKLDRVHIRPV</sequence>